<dbReference type="GO" id="GO:0006281">
    <property type="term" value="P:DNA repair"/>
    <property type="evidence" value="ECO:0007669"/>
    <property type="project" value="InterPro"/>
</dbReference>
<dbReference type="eggNOG" id="COG3695">
    <property type="taxonomic scope" value="Bacteria"/>
</dbReference>
<evidence type="ECO:0000313" key="3">
    <source>
        <dbReference type="EMBL" id="EAW31026.1"/>
    </source>
</evidence>
<comment type="caution">
    <text evidence="3">The sequence shown here is derived from an EMBL/GenBank/DDBJ whole genome shotgun (WGS) entry which is preliminary data.</text>
</comment>
<dbReference type="InterPro" id="IPR036217">
    <property type="entry name" value="MethylDNA_cys_MeTrfase_DNAb"/>
</dbReference>
<dbReference type="AlphaFoldDB" id="A0YDZ2"/>
<evidence type="ECO:0000259" key="2">
    <source>
        <dbReference type="Pfam" id="PF01035"/>
    </source>
</evidence>
<keyword evidence="4" id="KW-1185">Reference proteome</keyword>
<feature type="domain" description="Methylated-DNA-[protein]-cysteine S-methyltransferase DNA binding" evidence="2">
    <location>
        <begin position="8"/>
        <end position="88"/>
    </location>
</feature>
<dbReference type="PANTHER" id="PTHR42942">
    <property type="entry name" value="6-O-METHYLGUANINE DNA METHYLTRANSFERASE"/>
    <property type="match status" value="1"/>
</dbReference>
<dbReference type="InterPro" id="IPR014048">
    <property type="entry name" value="MethylDNA_cys_MeTrfase_DNA-bd"/>
</dbReference>
<name>A0YDZ2_9GAMM</name>
<dbReference type="Proteomes" id="UP000004931">
    <property type="component" value="Unassembled WGS sequence"/>
</dbReference>
<proteinExistence type="predicted"/>
<dbReference type="Gene3D" id="1.10.10.10">
    <property type="entry name" value="Winged helix-like DNA-binding domain superfamily/Winged helix DNA-binding domain"/>
    <property type="match status" value="1"/>
</dbReference>
<dbReference type="NCBIfam" id="TIGR00589">
    <property type="entry name" value="ogt"/>
    <property type="match status" value="1"/>
</dbReference>
<dbReference type="OrthoDB" id="9132167at2"/>
<evidence type="ECO:0000313" key="4">
    <source>
        <dbReference type="Proteomes" id="UP000004931"/>
    </source>
</evidence>
<keyword evidence="1" id="KW-0227">DNA damage</keyword>
<gene>
    <name evidence="3" type="ORF">GP2143_10527</name>
</gene>
<sequence>MTTPEQNRERIWQVVYRIPEGKVASYGQVAQQAGIPNAARLVGNTLRNLPAGTSLPWHRVVNSQGKISHPLNAPSHKEQKQRLVSEGVIFNKEKIPRSHFFW</sequence>
<dbReference type="PANTHER" id="PTHR42942:SF1">
    <property type="entry name" value="ALKYLTRANSFERASE-LIKE PROTEIN 1"/>
    <property type="match status" value="1"/>
</dbReference>
<reference evidence="3 4" key="1">
    <citation type="journal article" date="2010" name="J. Bacteriol.">
        <title>Genome sequence of the oligotrophic marine Gammaproteobacterium HTCC2143, isolated from the Oregon Coast.</title>
        <authorList>
            <person name="Oh H.M."/>
            <person name="Kang I."/>
            <person name="Ferriera S."/>
            <person name="Giovannoni S.J."/>
            <person name="Cho J.C."/>
        </authorList>
    </citation>
    <scope>NUCLEOTIDE SEQUENCE [LARGE SCALE GENOMIC DNA]</scope>
    <source>
        <strain evidence="3 4">HTCC2143</strain>
    </source>
</reference>
<dbReference type="EMBL" id="AAVT01000005">
    <property type="protein sequence ID" value="EAW31026.1"/>
    <property type="molecule type" value="Genomic_DNA"/>
</dbReference>
<dbReference type="SUPFAM" id="SSF46767">
    <property type="entry name" value="Methylated DNA-protein cysteine methyltransferase, C-terminal domain"/>
    <property type="match status" value="1"/>
</dbReference>
<dbReference type="CDD" id="cd06445">
    <property type="entry name" value="ATase"/>
    <property type="match status" value="1"/>
</dbReference>
<dbReference type="InterPro" id="IPR052520">
    <property type="entry name" value="ATL_DNA_repair"/>
</dbReference>
<protein>
    <recommendedName>
        <fullName evidence="2">Methylated-DNA-[protein]-cysteine S-methyltransferase DNA binding domain-containing protein</fullName>
    </recommendedName>
</protein>
<dbReference type="GO" id="GO:0003824">
    <property type="term" value="F:catalytic activity"/>
    <property type="evidence" value="ECO:0007669"/>
    <property type="project" value="InterPro"/>
</dbReference>
<evidence type="ECO:0000256" key="1">
    <source>
        <dbReference type="ARBA" id="ARBA00022763"/>
    </source>
</evidence>
<dbReference type="Pfam" id="PF01035">
    <property type="entry name" value="DNA_binding_1"/>
    <property type="match status" value="1"/>
</dbReference>
<accession>A0YDZ2</accession>
<dbReference type="InterPro" id="IPR036388">
    <property type="entry name" value="WH-like_DNA-bd_sf"/>
</dbReference>
<organism evidence="3 4">
    <name type="scientific">marine gamma proteobacterium HTCC2143</name>
    <dbReference type="NCBI Taxonomy" id="247633"/>
    <lineage>
        <taxon>Bacteria</taxon>
        <taxon>Pseudomonadati</taxon>
        <taxon>Pseudomonadota</taxon>
        <taxon>Gammaproteobacteria</taxon>
        <taxon>Cellvibrionales</taxon>
        <taxon>Spongiibacteraceae</taxon>
        <taxon>BD1-7 clade</taxon>
    </lineage>
</organism>